<gene>
    <name evidence="1" type="ORF">DIT68_12040</name>
</gene>
<reference evidence="1 2" key="2">
    <citation type="submission" date="2018-05" db="EMBL/GenBank/DDBJ databases">
        <authorList>
            <person name="Lanie J.A."/>
            <person name="Ng W.-L."/>
            <person name="Kazmierczak K.M."/>
            <person name="Andrzejewski T.M."/>
            <person name="Davidsen T.M."/>
            <person name="Wayne K.J."/>
            <person name="Tettelin H."/>
            <person name="Glass J.I."/>
            <person name="Rusch D."/>
            <person name="Podicherti R."/>
            <person name="Tsui H.-C.T."/>
            <person name="Winkler M.E."/>
        </authorList>
    </citation>
    <scope>NUCLEOTIDE SEQUENCE [LARGE SCALE GENOMIC DNA]</scope>
    <source>
        <strain evidence="1 2">C305</strain>
    </source>
</reference>
<organism evidence="1 2">
    <name type="scientific">Brumimicrobium oceani</name>
    <dbReference type="NCBI Taxonomy" id="2100725"/>
    <lineage>
        <taxon>Bacteria</taxon>
        <taxon>Pseudomonadati</taxon>
        <taxon>Bacteroidota</taxon>
        <taxon>Flavobacteriia</taxon>
        <taxon>Flavobacteriales</taxon>
        <taxon>Crocinitomicaceae</taxon>
        <taxon>Brumimicrobium</taxon>
    </lineage>
</organism>
<proteinExistence type="predicted"/>
<protein>
    <submittedName>
        <fullName evidence="1">Uncharacterized protein</fullName>
    </submittedName>
</protein>
<sequence length="86" mass="10352">MAFVRCFFGGGAELFWGSRRFSQIAQIILVVLRLFFRRFSRIAQIFFGWKSKRSFGVPADFRRLRRSFLWALRLFFLDEALRFFLG</sequence>
<dbReference type="Proteomes" id="UP000245370">
    <property type="component" value="Unassembled WGS sequence"/>
</dbReference>
<keyword evidence="2" id="KW-1185">Reference proteome</keyword>
<name>A0A2U2XAP9_9FLAO</name>
<evidence type="ECO:0000313" key="1">
    <source>
        <dbReference type="EMBL" id="PWH84868.1"/>
    </source>
</evidence>
<comment type="caution">
    <text evidence="1">The sequence shown here is derived from an EMBL/GenBank/DDBJ whole genome shotgun (WGS) entry which is preliminary data.</text>
</comment>
<reference evidence="1 2" key="1">
    <citation type="submission" date="2018-05" db="EMBL/GenBank/DDBJ databases">
        <title>Brumimicrobium oceani sp. nov., isolated from coastal sediment.</title>
        <authorList>
            <person name="Kou Y."/>
        </authorList>
    </citation>
    <scope>NUCLEOTIDE SEQUENCE [LARGE SCALE GENOMIC DNA]</scope>
    <source>
        <strain evidence="1 2">C305</strain>
    </source>
</reference>
<accession>A0A2U2XAP9</accession>
<dbReference type="AlphaFoldDB" id="A0A2U2XAP9"/>
<evidence type="ECO:0000313" key="2">
    <source>
        <dbReference type="Proteomes" id="UP000245370"/>
    </source>
</evidence>
<dbReference type="EMBL" id="QFRJ01000010">
    <property type="protein sequence ID" value="PWH84868.1"/>
    <property type="molecule type" value="Genomic_DNA"/>
</dbReference>